<dbReference type="EMBL" id="JAFJZO010000008">
    <property type="protein sequence ID" value="KAG5510795.1"/>
    <property type="molecule type" value="Genomic_DNA"/>
</dbReference>
<feature type="compositionally biased region" description="Acidic residues" evidence="1">
    <location>
        <begin position="178"/>
        <end position="191"/>
    </location>
</feature>
<accession>A0A836YG33</accession>
<dbReference type="OrthoDB" id="273611at2759"/>
<keyword evidence="3" id="KW-1185">Reference proteome</keyword>
<feature type="compositionally biased region" description="Basic and acidic residues" evidence="1">
    <location>
        <begin position="101"/>
        <end position="125"/>
    </location>
</feature>
<proteinExistence type="predicted"/>
<feature type="compositionally biased region" description="Acidic residues" evidence="1">
    <location>
        <begin position="246"/>
        <end position="257"/>
    </location>
</feature>
<feature type="compositionally biased region" description="Basic and acidic residues" evidence="1">
    <location>
        <begin position="203"/>
        <end position="219"/>
    </location>
</feature>
<sequence length="926" mass="101424">MSGTSKLRWAHYEGVYQPALHIPAEEITEAELPPGYSAVYLLGLDSTVVVAEEDLSPYDPQDTAKVSHPAAALGVATAQQILDGFQADLDDSSAGNPVDLQRQREDDAGGHSHYSLLERDEDVAPRHGRSSSSSSSDRARRQEEKKKRREAKKAAKAVVKREREEMLSVPTVRRRGSDDDDDENDSEGDSDDAEHLLAAEAIEHKYKQERGRGTADGSRDAGATRGKSRPKKEREDHSLTALEAELFSDEEFEDESDGGGAAGRYATDASRRHKHGLRTGNRMNQALSALNVTRAVPDIPGLSTSCPYAYPYLMEIDYEYRQLAQEAVKEGLLLTKQESEIVRDIDTELRRKAAERMYLQAVLEQRVQRQQESGESTGATNEVDGLAEAIRKLDAPPSIADMVRRLISKQVPAFTAAFDRHATARARRAVQRRSRTFQDTSVITLLDQLRAFSAAPREDGAEVMRKYIQQRRQHEEMKLNMRGLSKTGFYAVPKPLEKWKRGRDMMLLVNAGAEAQKVRPTSYISQTYSKMRERMRSHAEKCFDRMAVAARDGASFLDPNSFAGASMAHPISSSATATLPLSAQHHFIEHQQKSRLNASNAVQRREAFFQFHKLRCDTEAPVTLETVPLSAGFAADSTLVPEVLGSVGATALAGSRATSVSRGSEDASVQTEGGVSVSYSTHSVALSSYPYLFDHEPRTRRPHHRGGSRGSVSGITSDAEGASAATSRATSLASAYSENAEDVKTNKHRPAGKRGAAGAASQNGTATASHASSDWRSNAKRSIMEQLTLYRRGKHGKPALLNDEQCREMCRLLLDRAMRAEAERQGLSLAVQSNNIASPFTKLTEQRLKKSVDHYLERQMQQGTLFATKTSSGVGVLGAPTAGVLGTGAVLQQGILPMNSDSAVLQYDAAVEARQRAVADTPIYED</sequence>
<feature type="region of interest" description="Disordered" evidence="1">
    <location>
        <begin position="654"/>
        <end position="673"/>
    </location>
</feature>
<feature type="region of interest" description="Disordered" evidence="1">
    <location>
        <begin position="203"/>
        <end position="275"/>
    </location>
</feature>
<feature type="region of interest" description="Disordered" evidence="1">
    <location>
        <begin position="88"/>
        <end position="191"/>
    </location>
</feature>
<dbReference type="RefSeq" id="XP_067759267.1">
    <property type="nucleotide sequence ID" value="XM_067903795.1"/>
</dbReference>
<protein>
    <submittedName>
        <fullName evidence="2">Uncharacterized protein</fullName>
    </submittedName>
</protein>
<evidence type="ECO:0000313" key="3">
    <source>
        <dbReference type="Proteomes" id="UP000674318"/>
    </source>
</evidence>
<feature type="compositionally biased region" description="Basic residues" evidence="1">
    <location>
        <begin position="146"/>
        <end position="155"/>
    </location>
</feature>
<feature type="compositionally biased region" description="Low complexity" evidence="1">
    <location>
        <begin position="710"/>
        <end position="737"/>
    </location>
</feature>
<dbReference type="Proteomes" id="UP000674318">
    <property type="component" value="Unassembled WGS sequence"/>
</dbReference>
<evidence type="ECO:0000313" key="2">
    <source>
        <dbReference type="EMBL" id="KAG5510795.1"/>
    </source>
</evidence>
<reference evidence="2 3" key="1">
    <citation type="submission" date="2021-02" db="EMBL/GenBank/DDBJ databases">
        <title>Porcisia hertigi Genome sequencing and assembly.</title>
        <authorList>
            <person name="Almutairi H."/>
            <person name="Gatherer D."/>
        </authorList>
    </citation>
    <scope>NUCLEOTIDE SEQUENCE [LARGE SCALE GENOMIC DNA]</scope>
    <source>
        <strain evidence="2 3">C119</strain>
    </source>
</reference>
<evidence type="ECO:0000256" key="1">
    <source>
        <dbReference type="SAM" id="MobiDB-lite"/>
    </source>
</evidence>
<feature type="compositionally biased region" description="Polar residues" evidence="1">
    <location>
        <begin position="656"/>
        <end position="673"/>
    </location>
</feature>
<dbReference type="GeneID" id="94293872"/>
<dbReference type="KEGG" id="phet:94293872"/>
<comment type="caution">
    <text evidence="2">The sequence shown here is derived from an EMBL/GenBank/DDBJ whole genome shotgun (WGS) entry which is preliminary data.</text>
</comment>
<organism evidence="2 3">
    <name type="scientific">Porcisia hertigi</name>
    <dbReference type="NCBI Taxonomy" id="2761500"/>
    <lineage>
        <taxon>Eukaryota</taxon>
        <taxon>Discoba</taxon>
        <taxon>Euglenozoa</taxon>
        <taxon>Kinetoplastea</taxon>
        <taxon>Metakinetoplastina</taxon>
        <taxon>Trypanosomatida</taxon>
        <taxon>Trypanosomatidae</taxon>
        <taxon>Leishmaniinae</taxon>
        <taxon>Porcisia</taxon>
    </lineage>
</organism>
<feature type="compositionally biased region" description="Polar residues" evidence="1">
    <location>
        <begin position="761"/>
        <end position="776"/>
    </location>
</feature>
<gene>
    <name evidence="2" type="ORF">JKF63_07867</name>
</gene>
<feature type="region of interest" description="Disordered" evidence="1">
    <location>
        <begin position="695"/>
        <end position="778"/>
    </location>
</feature>
<dbReference type="AlphaFoldDB" id="A0A836YG33"/>
<name>A0A836YG33_9TRYP</name>